<dbReference type="EMBL" id="FLRH01000003">
    <property type="protein sequence ID" value="SBT63257.1"/>
    <property type="molecule type" value="Genomic_DNA"/>
</dbReference>
<accession>A0A1A9B2W3</accession>
<keyword evidence="1" id="KW-0732">Signal</keyword>
<keyword evidence="3" id="KW-1185">Reference proteome</keyword>
<proteinExistence type="predicted"/>
<evidence type="ECO:0000313" key="3">
    <source>
        <dbReference type="Proteomes" id="UP000199558"/>
    </source>
</evidence>
<organism evidence="2 3">
    <name type="scientific">Micromonospora sediminicola</name>
    <dbReference type="NCBI Taxonomy" id="946078"/>
    <lineage>
        <taxon>Bacteria</taxon>
        <taxon>Bacillati</taxon>
        <taxon>Actinomycetota</taxon>
        <taxon>Actinomycetes</taxon>
        <taxon>Micromonosporales</taxon>
        <taxon>Micromonosporaceae</taxon>
        <taxon>Micromonospora</taxon>
    </lineage>
</organism>
<gene>
    <name evidence="2" type="ORF">GA0070622_0203</name>
</gene>
<feature type="signal peptide" evidence="1">
    <location>
        <begin position="1"/>
        <end position="27"/>
    </location>
</feature>
<dbReference type="Proteomes" id="UP000199558">
    <property type="component" value="Unassembled WGS sequence"/>
</dbReference>
<name>A0A1A9B2W3_9ACTN</name>
<dbReference type="AlphaFoldDB" id="A0A1A9B2W3"/>
<dbReference type="STRING" id="946078.GA0070622_0203"/>
<protein>
    <submittedName>
        <fullName evidence="2">Uncharacterized protein</fullName>
    </submittedName>
</protein>
<reference evidence="3" key="1">
    <citation type="submission" date="2016-06" db="EMBL/GenBank/DDBJ databases">
        <authorList>
            <person name="Varghese N."/>
            <person name="Submissions Spin"/>
        </authorList>
    </citation>
    <scope>NUCLEOTIDE SEQUENCE [LARGE SCALE GENOMIC DNA]</scope>
    <source>
        <strain evidence="3">DSM 45794</strain>
    </source>
</reference>
<sequence length="140" mass="15358">MRLKRTALTIGAAAAALVVGLQSPAMASDSYHVMNTGDAFGGGIFDYSGEAYFTEHGDILKICDTDADGYAVKMYVSLDDAYGATRYSFTRGGEGNCATHRASEGGAYNLPENRYIGFLFCRYKDGHESECRAYRFYNDY</sequence>
<feature type="chain" id="PRO_5008383828" evidence="1">
    <location>
        <begin position="28"/>
        <end position="140"/>
    </location>
</feature>
<dbReference type="RefSeq" id="WP_091565544.1">
    <property type="nucleotide sequence ID" value="NZ_FLRH01000003.1"/>
</dbReference>
<dbReference type="OrthoDB" id="4277613at2"/>
<evidence type="ECO:0000256" key="1">
    <source>
        <dbReference type="SAM" id="SignalP"/>
    </source>
</evidence>
<evidence type="ECO:0000313" key="2">
    <source>
        <dbReference type="EMBL" id="SBT63257.1"/>
    </source>
</evidence>